<accession>A0A6C0INS0</accession>
<dbReference type="AlphaFoldDB" id="A0A6C0INS0"/>
<feature type="coiled-coil region" evidence="1">
    <location>
        <begin position="92"/>
        <end position="119"/>
    </location>
</feature>
<name>A0A6C0INS0_9ZZZZ</name>
<reference evidence="2" key="1">
    <citation type="journal article" date="2020" name="Nature">
        <title>Giant virus diversity and host interactions through global metagenomics.</title>
        <authorList>
            <person name="Schulz F."/>
            <person name="Roux S."/>
            <person name="Paez-Espino D."/>
            <person name="Jungbluth S."/>
            <person name="Walsh D.A."/>
            <person name="Denef V.J."/>
            <person name="McMahon K.D."/>
            <person name="Konstantinidis K.T."/>
            <person name="Eloe-Fadrosh E.A."/>
            <person name="Kyrpides N.C."/>
            <person name="Woyke T."/>
        </authorList>
    </citation>
    <scope>NUCLEOTIDE SEQUENCE</scope>
    <source>
        <strain evidence="2">GVMAG-M-3300024261-37</strain>
    </source>
</reference>
<dbReference type="EMBL" id="MN740232">
    <property type="protein sequence ID" value="QHT94848.1"/>
    <property type="molecule type" value="Genomic_DNA"/>
</dbReference>
<protein>
    <submittedName>
        <fullName evidence="2">Uncharacterized protein</fullName>
    </submittedName>
</protein>
<organism evidence="2">
    <name type="scientific">viral metagenome</name>
    <dbReference type="NCBI Taxonomy" id="1070528"/>
    <lineage>
        <taxon>unclassified sequences</taxon>
        <taxon>metagenomes</taxon>
        <taxon>organismal metagenomes</taxon>
    </lineage>
</organism>
<evidence type="ECO:0000313" key="2">
    <source>
        <dbReference type="EMBL" id="QHT94848.1"/>
    </source>
</evidence>
<sequence>MSNNLMKLAERDKILQQIQSEIKLQQINLLRQTGELEKNHKSNKFLEGVVEDYKGFRDHIIQEKRNQKIFLEGLITYLEKMQIQGEMTDRLMAQTKHEEKSILDKLDKVKNELNELINATKK</sequence>
<keyword evidence="1" id="KW-0175">Coiled coil</keyword>
<evidence type="ECO:0000256" key="1">
    <source>
        <dbReference type="SAM" id="Coils"/>
    </source>
</evidence>
<proteinExistence type="predicted"/>